<proteinExistence type="predicted"/>
<reference evidence="2" key="1">
    <citation type="submission" date="2023-03" db="EMBL/GenBank/DDBJ databases">
        <title>Massive genome expansion in bonnet fungi (Mycena s.s.) driven by repeated elements and novel gene families across ecological guilds.</title>
        <authorList>
            <consortium name="Lawrence Berkeley National Laboratory"/>
            <person name="Harder C.B."/>
            <person name="Miyauchi S."/>
            <person name="Viragh M."/>
            <person name="Kuo A."/>
            <person name="Thoen E."/>
            <person name="Andreopoulos B."/>
            <person name="Lu D."/>
            <person name="Skrede I."/>
            <person name="Drula E."/>
            <person name="Henrissat B."/>
            <person name="Morin E."/>
            <person name="Kohler A."/>
            <person name="Barry K."/>
            <person name="LaButti K."/>
            <person name="Morin E."/>
            <person name="Salamov A."/>
            <person name="Lipzen A."/>
            <person name="Mereny Z."/>
            <person name="Hegedus B."/>
            <person name="Baldrian P."/>
            <person name="Stursova M."/>
            <person name="Weitz H."/>
            <person name="Taylor A."/>
            <person name="Grigoriev I.V."/>
            <person name="Nagy L.G."/>
            <person name="Martin F."/>
            <person name="Kauserud H."/>
        </authorList>
    </citation>
    <scope>NUCLEOTIDE SEQUENCE</scope>
    <source>
        <strain evidence="2">CBHHK188m</strain>
    </source>
</reference>
<protein>
    <submittedName>
        <fullName evidence="2">Uncharacterized protein</fullName>
    </submittedName>
</protein>
<accession>A0AAD7MFX3</accession>
<evidence type="ECO:0000256" key="1">
    <source>
        <dbReference type="SAM" id="MobiDB-lite"/>
    </source>
</evidence>
<evidence type="ECO:0000313" key="3">
    <source>
        <dbReference type="Proteomes" id="UP001215280"/>
    </source>
</evidence>
<feature type="compositionally biased region" description="Acidic residues" evidence="1">
    <location>
        <begin position="37"/>
        <end position="59"/>
    </location>
</feature>
<evidence type="ECO:0000313" key="2">
    <source>
        <dbReference type="EMBL" id="KAJ7715012.1"/>
    </source>
</evidence>
<dbReference type="EMBL" id="JARJLG010000358">
    <property type="protein sequence ID" value="KAJ7715012.1"/>
    <property type="molecule type" value="Genomic_DNA"/>
</dbReference>
<comment type="caution">
    <text evidence="2">The sequence shown here is derived from an EMBL/GenBank/DDBJ whole genome shotgun (WGS) entry which is preliminary data.</text>
</comment>
<feature type="non-terminal residue" evidence="2">
    <location>
        <position position="1"/>
    </location>
</feature>
<name>A0AAD7MFX3_9AGAR</name>
<sequence length="420" mass="46520">AITLSVARNVVGPALKQAVRFIRYPYPEKHKNKWGDDGEDGGDEAGENSDDVVDSEDEAEGPKKQVKTSGTKCAAAPESDDIGELSSEERGKLQKNAEIVYKLESIFSLRHKDRTSMASELTVLESHRFACAMYRIMLYCELFYLPVNIDDIDSMAGQPALQRIWGKRYALLSGLPTQELLEMRAVVAFLHELIAGVPDAESQPFVPSLLIYTCLATGPAVILKAYSDRKFELFEDALEPDVANLDETSIFFGGFLSRPLDSIWAERGVARPPSDGLDSAILDDVLGKNDTCAQCGVVAGLRLWSEAILEGKLNFNPIEAHLLMKMFESTCPADVVIAGIHDMKTAPFAGWRHDQSLCAACLDKLIGAHLHLWLYERKVQSDWTPTDNCRDGYDCKMQVHNDKHAADKNHLCAPTRRACT</sequence>
<gene>
    <name evidence="2" type="ORF">DFH07DRAFT_1015424</name>
</gene>
<organism evidence="2 3">
    <name type="scientific">Mycena maculata</name>
    <dbReference type="NCBI Taxonomy" id="230809"/>
    <lineage>
        <taxon>Eukaryota</taxon>
        <taxon>Fungi</taxon>
        <taxon>Dikarya</taxon>
        <taxon>Basidiomycota</taxon>
        <taxon>Agaricomycotina</taxon>
        <taxon>Agaricomycetes</taxon>
        <taxon>Agaricomycetidae</taxon>
        <taxon>Agaricales</taxon>
        <taxon>Marasmiineae</taxon>
        <taxon>Mycenaceae</taxon>
        <taxon>Mycena</taxon>
    </lineage>
</organism>
<keyword evidence="3" id="KW-1185">Reference proteome</keyword>
<dbReference type="AlphaFoldDB" id="A0AAD7MFX3"/>
<dbReference type="Proteomes" id="UP001215280">
    <property type="component" value="Unassembled WGS sequence"/>
</dbReference>
<feature type="region of interest" description="Disordered" evidence="1">
    <location>
        <begin position="29"/>
        <end position="88"/>
    </location>
</feature>